<dbReference type="Gene3D" id="6.10.250.1120">
    <property type="match status" value="1"/>
</dbReference>
<evidence type="ECO:0000313" key="2">
    <source>
        <dbReference type="EMBL" id="TDN41161.1"/>
    </source>
</evidence>
<organism evidence="2 3">
    <name type="scientific">Haemophilus haemolyticus</name>
    <dbReference type="NCBI Taxonomy" id="726"/>
    <lineage>
        <taxon>Bacteria</taxon>
        <taxon>Pseudomonadati</taxon>
        <taxon>Pseudomonadota</taxon>
        <taxon>Gammaproteobacteria</taxon>
        <taxon>Pasteurellales</taxon>
        <taxon>Pasteurellaceae</taxon>
        <taxon>Haemophilus</taxon>
    </lineage>
</organism>
<evidence type="ECO:0000313" key="3">
    <source>
        <dbReference type="Proteomes" id="UP000294998"/>
    </source>
</evidence>
<dbReference type="GO" id="GO:0003824">
    <property type="term" value="F:catalytic activity"/>
    <property type="evidence" value="ECO:0007669"/>
    <property type="project" value="UniProtKB-ARBA"/>
</dbReference>
<dbReference type="InterPro" id="IPR000086">
    <property type="entry name" value="NUDIX_hydrolase_dom"/>
</dbReference>
<gene>
    <name evidence="2" type="ORF">EGH31_1377</name>
</gene>
<dbReference type="SUPFAM" id="SSF55811">
    <property type="entry name" value="Nudix"/>
    <property type="match status" value="1"/>
</dbReference>
<feature type="domain" description="Nudix hydrolase" evidence="1">
    <location>
        <begin position="74"/>
        <end position="201"/>
    </location>
</feature>
<sequence length="212" mass="24513">MNTQSDLMLTEPWLSWATEIQSIAQSGLAYCKNIYDIERYERLRDLAAEMISHKMAIPKETVKNLFCNEDGYQTPKIDTRAAIFQGDKILLVLENDGLWSLPGGWVDVLETLHSNTVKEVYEEARLDVKPTFIIAIHDQHKHNYPPLAHRVQKAFIMCERLSGEFKKNSETLESAYFSLDKLPPMNDAKNTKAQVELCFQAYNSRHWITQFD</sequence>
<dbReference type="EMBL" id="RWKG01000033">
    <property type="protein sequence ID" value="TDN41161.1"/>
    <property type="molecule type" value="Genomic_DNA"/>
</dbReference>
<name>A0AAQ2BJR7_HAEHA</name>
<dbReference type="PANTHER" id="PTHR43736">
    <property type="entry name" value="ADP-RIBOSE PYROPHOSPHATASE"/>
    <property type="match status" value="1"/>
</dbReference>
<dbReference type="PANTHER" id="PTHR43736:SF1">
    <property type="entry name" value="DIHYDRONEOPTERIN TRIPHOSPHATE DIPHOSPHATASE"/>
    <property type="match status" value="1"/>
</dbReference>
<dbReference type="Pfam" id="PF12535">
    <property type="entry name" value="Nudix_N"/>
    <property type="match status" value="1"/>
</dbReference>
<dbReference type="Pfam" id="PF00293">
    <property type="entry name" value="NUDIX"/>
    <property type="match status" value="1"/>
</dbReference>
<dbReference type="Proteomes" id="UP000294998">
    <property type="component" value="Unassembled WGS sequence"/>
</dbReference>
<dbReference type="RefSeq" id="WP_133499138.1">
    <property type="nucleotide sequence ID" value="NZ_RWKG01000033.1"/>
</dbReference>
<protein>
    <submittedName>
        <fullName evidence="2">ADP-ribose pyrophosphatase</fullName>
    </submittedName>
</protein>
<dbReference type="AlphaFoldDB" id="A0AAQ2BJR7"/>
<reference evidence="2 3" key="1">
    <citation type="submission" date="2018-12" db="EMBL/GenBank/DDBJ databases">
        <authorList>
            <person name="Fluit A.C."/>
        </authorList>
    </citation>
    <scope>NUCLEOTIDE SEQUENCE [LARGE SCALE GENOMIC DNA]</scope>
    <source>
        <strain evidence="2 3">16-549009</strain>
    </source>
</reference>
<dbReference type="Gene3D" id="3.90.79.10">
    <property type="entry name" value="Nucleoside Triphosphate Pyrophosphohydrolase"/>
    <property type="match status" value="1"/>
</dbReference>
<dbReference type="CDD" id="cd18889">
    <property type="entry name" value="NUDIX_ADPRase"/>
    <property type="match status" value="1"/>
</dbReference>
<dbReference type="PROSITE" id="PS51462">
    <property type="entry name" value="NUDIX"/>
    <property type="match status" value="1"/>
</dbReference>
<accession>A0AAQ2BJR7</accession>
<dbReference type="InterPro" id="IPR059176">
    <property type="entry name" value="UDP-X_N"/>
</dbReference>
<comment type="caution">
    <text evidence="2">The sequence shown here is derived from an EMBL/GenBank/DDBJ whole genome shotgun (WGS) entry which is preliminary data.</text>
</comment>
<proteinExistence type="predicted"/>
<evidence type="ECO:0000259" key="1">
    <source>
        <dbReference type="PROSITE" id="PS51462"/>
    </source>
</evidence>
<dbReference type="InterPro" id="IPR015797">
    <property type="entry name" value="NUDIX_hydrolase-like_dom_sf"/>
</dbReference>